<protein>
    <recommendedName>
        <fullName evidence="2">KilA-N DNA-binding domain-containing protein</fullName>
    </recommendedName>
</protein>
<comment type="caution">
    <text evidence="3">The sequence shown here is derived from an EMBL/GenBank/DDBJ whole genome shotgun (WGS) entry which is preliminary data.</text>
</comment>
<dbReference type="Pfam" id="PF10543">
    <property type="entry name" value="ORF6N"/>
    <property type="match status" value="1"/>
</dbReference>
<sequence length="194" mass="22305">MSNDLISIEQKIYEVRGQRVMLDFDLAELYQVETKVLNQSVKRNIRRFPSDFMFQLTKEECSRSQIVTLNTGRGSNIKYLPYAFTEQGVAMLSSVLHSNIAIKVNISIMRAFVAIKNHLAINTSSSREIEELKREVRLIHASIGEMKEDIASLDSYQENNDKQLDDLFNAFAKLSNQIQVKTAQLESKKERELN</sequence>
<gene>
    <name evidence="3" type="ORF">EZS27_001916</name>
</gene>
<proteinExistence type="predicted"/>
<evidence type="ECO:0000259" key="2">
    <source>
        <dbReference type="Pfam" id="PF10543"/>
    </source>
</evidence>
<dbReference type="AlphaFoldDB" id="A0A5J4SXT6"/>
<evidence type="ECO:0000313" key="3">
    <source>
        <dbReference type="EMBL" id="KAA6350688.1"/>
    </source>
</evidence>
<evidence type="ECO:0000256" key="1">
    <source>
        <dbReference type="SAM" id="Coils"/>
    </source>
</evidence>
<feature type="domain" description="KilA-N DNA-binding" evidence="2">
    <location>
        <begin position="10"/>
        <end position="95"/>
    </location>
</feature>
<name>A0A5J4SXT6_9ZZZZ</name>
<reference evidence="3" key="1">
    <citation type="submission" date="2019-03" db="EMBL/GenBank/DDBJ databases">
        <title>Single cell metagenomics reveals metabolic interactions within the superorganism composed of flagellate Streblomastix strix and complex community of Bacteroidetes bacteria on its surface.</title>
        <authorList>
            <person name="Treitli S.C."/>
            <person name="Kolisko M."/>
            <person name="Husnik F."/>
            <person name="Keeling P."/>
            <person name="Hampl V."/>
        </authorList>
    </citation>
    <scope>NUCLEOTIDE SEQUENCE</scope>
    <source>
        <strain evidence="3">STM</strain>
    </source>
</reference>
<feature type="coiled-coil region" evidence="1">
    <location>
        <begin position="115"/>
        <end position="191"/>
    </location>
</feature>
<keyword evidence="1" id="KW-0175">Coiled coil</keyword>
<dbReference type="InterPro" id="IPR018873">
    <property type="entry name" value="KilA-N_DNA-bd_domain"/>
</dbReference>
<accession>A0A5J4SXT6</accession>
<dbReference type="EMBL" id="SNRY01000024">
    <property type="protein sequence ID" value="KAA6350688.1"/>
    <property type="molecule type" value="Genomic_DNA"/>
</dbReference>
<organism evidence="3">
    <name type="scientific">termite gut metagenome</name>
    <dbReference type="NCBI Taxonomy" id="433724"/>
    <lineage>
        <taxon>unclassified sequences</taxon>
        <taxon>metagenomes</taxon>
        <taxon>organismal metagenomes</taxon>
    </lineage>
</organism>